<dbReference type="Gene3D" id="3.60.40.10">
    <property type="entry name" value="PPM-type phosphatase domain"/>
    <property type="match status" value="1"/>
</dbReference>
<organism evidence="2 3">
    <name type="scientific">Mangrovibacillus cuniculi</name>
    <dbReference type="NCBI Taxonomy" id="2593652"/>
    <lineage>
        <taxon>Bacteria</taxon>
        <taxon>Bacillati</taxon>
        <taxon>Bacillota</taxon>
        <taxon>Bacilli</taxon>
        <taxon>Bacillales</taxon>
        <taxon>Bacillaceae</taxon>
        <taxon>Mangrovibacillus</taxon>
    </lineage>
</organism>
<dbReference type="Pfam" id="PF07228">
    <property type="entry name" value="SpoIIE"/>
    <property type="match status" value="1"/>
</dbReference>
<dbReference type="EMBL" id="CP049742">
    <property type="protein sequence ID" value="QPC48197.1"/>
    <property type="molecule type" value="Genomic_DNA"/>
</dbReference>
<evidence type="ECO:0000313" key="2">
    <source>
        <dbReference type="EMBL" id="QPC48197.1"/>
    </source>
</evidence>
<proteinExistence type="predicted"/>
<dbReference type="RefSeq" id="WP_239672881.1">
    <property type="nucleotide sequence ID" value="NZ_CP049742.1"/>
</dbReference>
<gene>
    <name evidence="2" type="ORF">G8O30_15285</name>
</gene>
<evidence type="ECO:0000259" key="1">
    <source>
        <dbReference type="SMART" id="SM00331"/>
    </source>
</evidence>
<dbReference type="InterPro" id="IPR001932">
    <property type="entry name" value="PPM-type_phosphatase-like_dom"/>
</dbReference>
<accession>A0A7S8CDW7</accession>
<sequence length="201" mass="22379">MTRTKSTYVSGPAHIYAHQQNKLGQMQCGDRYAIITRTNFSLFVIADGLGSGPGAAESSRTVIDVIKGNADIPLDQLVKECNHHLLYKRGAALAIMKLWHDSKRVEYVSIGNVRLYIYPTTGKVIYPLSTTGYLSGRPFPYKVHTMVLDEGTRFLLYSDGFQFPSSKLVTESPLSFEITVNDLFTRYATEKDDATLLAGIM</sequence>
<protein>
    <submittedName>
        <fullName evidence="2">SpoIIE family protein phosphatase</fullName>
    </submittedName>
</protein>
<dbReference type="InterPro" id="IPR036457">
    <property type="entry name" value="PPM-type-like_dom_sf"/>
</dbReference>
<dbReference type="KEGG" id="mcui:G8O30_15285"/>
<reference evidence="2 3" key="1">
    <citation type="submission" date="2019-07" db="EMBL/GenBank/DDBJ databases">
        <title>Genome sequence of 2 isolates from Red Sea Mangroves.</title>
        <authorList>
            <person name="Sefrji F."/>
            <person name="Michoud G."/>
            <person name="Merlino G."/>
            <person name="Daffonchio D."/>
        </authorList>
    </citation>
    <scope>NUCLEOTIDE SEQUENCE [LARGE SCALE GENOMIC DNA]</scope>
    <source>
        <strain evidence="2 3">R1DC41</strain>
    </source>
</reference>
<evidence type="ECO:0000313" key="3">
    <source>
        <dbReference type="Proteomes" id="UP000593626"/>
    </source>
</evidence>
<feature type="domain" description="PPM-type phosphatase" evidence="1">
    <location>
        <begin position="12"/>
        <end position="201"/>
    </location>
</feature>
<dbReference type="SUPFAM" id="SSF81606">
    <property type="entry name" value="PP2C-like"/>
    <property type="match status" value="1"/>
</dbReference>
<name>A0A7S8CDW7_9BACI</name>
<dbReference type="Proteomes" id="UP000593626">
    <property type="component" value="Chromosome"/>
</dbReference>
<keyword evidence="3" id="KW-1185">Reference proteome</keyword>
<dbReference type="SMART" id="SM00331">
    <property type="entry name" value="PP2C_SIG"/>
    <property type="match status" value="1"/>
</dbReference>
<dbReference type="InterPro" id="IPR039248">
    <property type="entry name" value="Ptase_RsbX"/>
</dbReference>
<dbReference type="AlphaFoldDB" id="A0A7S8CDW7"/>
<dbReference type="PANTHER" id="PTHR35801">
    <property type="entry name" value="PHOSPHOSERINE PHOSPHATASE RSBX"/>
    <property type="match status" value="1"/>
</dbReference>
<dbReference type="PANTHER" id="PTHR35801:SF1">
    <property type="entry name" value="PHOSPHOSERINE PHOSPHATASE RSBX"/>
    <property type="match status" value="1"/>
</dbReference>